<evidence type="ECO:0000313" key="1">
    <source>
        <dbReference type="EMBL" id="PWK52284.1"/>
    </source>
</evidence>
<dbReference type="SUPFAM" id="SSF141694">
    <property type="entry name" value="AF2212/PG0164-like"/>
    <property type="match status" value="1"/>
</dbReference>
<dbReference type="Pfam" id="PF08922">
    <property type="entry name" value="DUF1905"/>
    <property type="match status" value="1"/>
</dbReference>
<sequence length="95" mass="10268">MRLTFDGEIIYWRGPAPHHFVAVPEGEAAALADASALVTYGWGMIPVTVRIGSSEWTTSLFPKDGGYLVPIRAAIRKAESLDAGDPVTIELRVDV</sequence>
<proteinExistence type="predicted"/>
<dbReference type="EMBL" id="QGGR01000001">
    <property type="protein sequence ID" value="PWK52284.1"/>
    <property type="molecule type" value="Genomic_DNA"/>
</dbReference>
<dbReference type="Gene3D" id="2.40.30.100">
    <property type="entry name" value="AF2212/PG0164-like"/>
    <property type="match status" value="1"/>
</dbReference>
<dbReference type="InterPro" id="IPR037079">
    <property type="entry name" value="AF2212/PG0164-like_sf"/>
</dbReference>
<dbReference type="InterPro" id="IPR015018">
    <property type="entry name" value="DUF1905"/>
</dbReference>
<dbReference type="AlphaFoldDB" id="A0A316FU58"/>
<name>A0A316FU58_9ACTN</name>
<organism evidence="1 2">
    <name type="scientific">Actinoplanes xinjiangensis</name>
    <dbReference type="NCBI Taxonomy" id="512350"/>
    <lineage>
        <taxon>Bacteria</taxon>
        <taxon>Bacillati</taxon>
        <taxon>Actinomycetota</taxon>
        <taxon>Actinomycetes</taxon>
        <taxon>Micromonosporales</taxon>
        <taxon>Micromonosporaceae</taxon>
        <taxon>Actinoplanes</taxon>
    </lineage>
</organism>
<keyword evidence="2" id="KW-1185">Reference proteome</keyword>
<accession>A0A316FU58</accession>
<evidence type="ECO:0000313" key="2">
    <source>
        <dbReference type="Proteomes" id="UP000245697"/>
    </source>
</evidence>
<reference evidence="1 2" key="1">
    <citation type="submission" date="2018-05" db="EMBL/GenBank/DDBJ databases">
        <title>Genomic Encyclopedia of Archaeal and Bacterial Type Strains, Phase II (KMG-II): from individual species to whole genera.</title>
        <authorList>
            <person name="Goeker M."/>
        </authorList>
    </citation>
    <scope>NUCLEOTIDE SEQUENCE [LARGE SCALE GENOMIC DNA]</scope>
    <source>
        <strain evidence="1 2">DSM 45184</strain>
    </source>
</reference>
<dbReference type="OrthoDB" id="9808666at2"/>
<protein>
    <submittedName>
        <fullName evidence="1">Uncharacterized protein DUF1905</fullName>
    </submittedName>
</protein>
<dbReference type="Proteomes" id="UP000245697">
    <property type="component" value="Unassembled WGS sequence"/>
</dbReference>
<comment type="caution">
    <text evidence="1">The sequence shown here is derived from an EMBL/GenBank/DDBJ whole genome shotgun (WGS) entry which is preliminary data.</text>
</comment>
<gene>
    <name evidence="1" type="ORF">BC793_101293</name>
</gene>